<feature type="region of interest" description="Disordered" evidence="1">
    <location>
        <begin position="304"/>
        <end position="346"/>
    </location>
</feature>
<dbReference type="Pfam" id="PF03564">
    <property type="entry name" value="DUF1759"/>
    <property type="match status" value="1"/>
</dbReference>
<accession>A0A6G0XZ96</accession>
<feature type="compositionally biased region" description="Low complexity" evidence="1">
    <location>
        <begin position="331"/>
        <end position="346"/>
    </location>
</feature>
<keyword evidence="3" id="KW-1185">Reference proteome</keyword>
<dbReference type="EMBL" id="VUJU01007273">
    <property type="protein sequence ID" value="KAF0746283.1"/>
    <property type="molecule type" value="Genomic_DNA"/>
</dbReference>
<protein>
    <submittedName>
        <fullName evidence="2">Integrase catalytic domain-containing protein</fullName>
    </submittedName>
</protein>
<reference evidence="2 3" key="1">
    <citation type="submission" date="2019-08" db="EMBL/GenBank/DDBJ databases">
        <title>Whole genome of Aphis craccivora.</title>
        <authorList>
            <person name="Voronova N.V."/>
            <person name="Shulinski R.S."/>
            <person name="Bandarenka Y.V."/>
            <person name="Zhorov D.G."/>
            <person name="Warner D."/>
        </authorList>
    </citation>
    <scope>NUCLEOTIDE SEQUENCE [LARGE SCALE GENOMIC DNA]</scope>
    <source>
        <strain evidence="2">180601</strain>
        <tissue evidence="2">Whole Body</tissue>
    </source>
</reference>
<dbReference type="OrthoDB" id="6617831at2759"/>
<dbReference type="Proteomes" id="UP000478052">
    <property type="component" value="Unassembled WGS sequence"/>
</dbReference>
<dbReference type="AlphaFoldDB" id="A0A6G0XZ96"/>
<organism evidence="2 3">
    <name type="scientific">Aphis craccivora</name>
    <name type="common">Cowpea aphid</name>
    <dbReference type="NCBI Taxonomy" id="307492"/>
    <lineage>
        <taxon>Eukaryota</taxon>
        <taxon>Metazoa</taxon>
        <taxon>Ecdysozoa</taxon>
        <taxon>Arthropoda</taxon>
        <taxon>Hexapoda</taxon>
        <taxon>Insecta</taxon>
        <taxon>Pterygota</taxon>
        <taxon>Neoptera</taxon>
        <taxon>Paraneoptera</taxon>
        <taxon>Hemiptera</taxon>
        <taxon>Sternorrhyncha</taxon>
        <taxon>Aphidomorpha</taxon>
        <taxon>Aphidoidea</taxon>
        <taxon>Aphididae</taxon>
        <taxon>Aphidini</taxon>
        <taxon>Aphis</taxon>
        <taxon>Aphis</taxon>
    </lineage>
</organism>
<comment type="caution">
    <text evidence="2">The sequence shown here is derived from an EMBL/GenBank/DDBJ whole genome shotgun (WGS) entry which is preliminary data.</text>
</comment>
<dbReference type="InterPro" id="IPR005312">
    <property type="entry name" value="DUF1759"/>
</dbReference>
<dbReference type="PANTHER" id="PTHR22954">
    <property type="entry name" value="RETROVIRAL PROTEASE-RELATED"/>
    <property type="match status" value="1"/>
</dbReference>
<name>A0A6G0XZ96_APHCR</name>
<evidence type="ECO:0000256" key="1">
    <source>
        <dbReference type="SAM" id="MobiDB-lite"/>
    </source>
</evidence>
<evidence type="ECO:0000313" key="2">
    <source>
        <dbReference type="EMBL" id="KAF0746283.1"/>
    </source>
</evidence>
<proteinExistence type="predicted"/>
<sequence>MAGDHDARAKERATLRRDQAIARIHQIHTLATSSTTDEASRAQLAVAIVDMDSLWANFVVENNNLLDILTELDLLGEFSVNVETETRALVVEAKVLYKASQPTPAFGVGTVQQVSYEGIIDQASSSAGGSSKDCPAPYAPMAVAPMRLPEIPLPTFDGECQNWPAFRDMFGNMVANNDKITNVAKFYNLVGCLHDDHQKVIKGFSISNESFTLAWDALIEHYDKPRKLASSIIDKLIAAPNITILESLRIPDLAPFLLFSLAARCLPTISRRLCEAENNEEYPSIHSVIKFVKTRIQVLENAGVPPAGSSSKSANLKKTGFRRESKTTLVSTSKPATPKPSSTKSS</sequence>
<gene>
    <name evidence="2" type="ORF">FWK35_00022743</name>
</gene>
<dbReference type="PANTHER" id="PTHR22954:SF3">
    <property type="entry name" value="PROTEIN CBG08539"/>
    <property type="match status" value="1"/>
</dbReference>
<evidence type="ECO:0000313" key="3">
    <source>
        <dbReference type="Proteomes" id="UP000478052"/>
    </source>
</evidence>